<feature type="signal peptide" evidence="1">
    <location>
        <begin position="1"/>
        <end position="25"/>
    </location>
</feature>
<keyword evidence="1" id="KW-0732">Signal</keyword>
<dbReference type="RefSeq" id="WP_080049245.1">
    <property type="nucleotide sequence ID" value="NZ_CP020100.1"/>
</dbReference>
<evidence type="ECO:0000256" key="1">
    <source>
        <dbReference type="SAM" id="SignalP"/>
    </source>
</evidence>
<dbReference type="Proteomes" id="UP000243488">
    <property type="component" value="Chromosome"/>
</dbReference>
<accession>A0A1V0B378</accession>
<dbReference type="Gene3D" id="2.60.120.380">
    <property type="match status" value="1"/>
</dbReference>
<name>A0A1V0B378_9GAMM</name>
<dbReference type="STRING" id="1931241.BVH74_06320"/>
<protein>
    <recommendedName>
        <fullName evidence="4">ABC transporter substrate-binding protein</fullName>
    </recommendedName>
</protein>
<sequence>MHSISLFRFAPLGTLVLGLALSGCAVTQTATTPADGVRTLAGEITTRSAVNHKDGTRYQSFTLNLRQGEMIRVSQEGALSAPVFTLLDQQQQLINGPRPGTLYLTPPADGRYTLTVSGADSSAYGPFRLTLEPVIPHNQGELVVGEPIHGVLTGSANQYQLTVSEAGLYELTLDSDEFDAVLKLQGNGLELEDDDGGTGTNSRLSTLLQAGSYQVIAGSWGDSEAGVYSLALNRRTLPADLVLVNEGALRLGDEITGLATSEARTYSLNVPSRGMLRLRMSSVEVDSYLQLEGQGLNVTDDDGAGQGYDAQIVTLVEPGSYSVKASSVGSDSGLFTLSSSLSPVRSVGSLVRPGDAVAGSLSNGRTATTTLRISEAGSYRIELYSSAFDAYLKLEGNGRQEEDDDGAGGTNAGLNLHLEPGDYQLIGSAYGNSGSGDYLLLVEAR</sequence>
<evidence type="ECO:0008006" key="4">
    <source>
        <dbReference type="Google" id="ProtNLM"/>
    </source>
</evidence>
<gene>
    <name evidence="2" type="ORF">BVH74_06320</name>
</gene>
<feature type="chain" id="PRO_5012979412" description="ABC transporter substrate-binding protein" evidence="1">
    <location>
        <begin position="26"/>
        <end position="445"/>
    </location>
</feature>
<keyword evidence="3" id="KW-1185">Reference proteome</keyword>
<evidence type="ECO:0000313" key="2">
    <source>
        <dbReference type="EMBL" id="AQZ94392.1"/>
    </source>
</evidence>
<dbReference type="KEGG" id="ppha:BVH74_06320"/>
<organism evidence="2 3">
    <name type="scientific">Halopseudomonas phragmitis</name>
    <dbReference type="NCBI Taxonomy" id="1931241"/>
    <lineage>
        <taxon>Bacteria</taxon>
        <taxon>Pseudomonadati</taxon>
        <taxon>Pseudomonadota</taxon>
        <taxon>Gammaproteobacteria</taxon>
        <taxon>Pseudomonadales</taxon>
        <taxon>Pseudomonadaceae</taxon>
        <taxon>Halopseudomonas</taxon>
    </lineage>
</organism>
<dbReference type="EMBL" id="CP020100">
    <property type="protein sequence ID" value="AQZ94392.1"/>
    <property type="molecule type" value="Genomic_DNA"/>
</dbReference>
<reference evidence="2 3" key="1">
    <citation type="submission" date="2017-03" db="EMBL/GenBank/DDBJ databases">
        <title>Complete genome sequence of the novel DNRA strain Pseudomonas sp. S-6-2 isolated from Chinese polluted river sediment. Journal of Biotechnology.</title>
        <authorList>
            <person name="Li J."/>
            <person name="Xiang F."/>
            <person name="Wang L."/>
            <person name="Xi L."/>
            <person name="Liu J."/>
        </authorList>
    </citation>
    <scope>NUCLEOTIDE SEQUENCE [LARGE SCALE GENOMIC DNA]</scope>
    <source>
        <strain evidence="2 3">S-6-2</strain>
    </source>
</reference>
<evidence type="ECO:0000313" key="3">
    <source>
        <dbReference type="Proteomes" id="UP000243488"/>
    </source>
</evidence>
<proteinExistence type="predicted"/>
<dbReference type="AlphaFoldDB" id="A0A1V0B378"/>